<evidence type="ECO:0000313" key="3">
    <source>
        <dbReference type="Proteomes" id="UP000019373"/>
    </source>
</evidence>
<accession>U1GPR1</accession>
<feature type="region of interest" description="Disordered" evidence="1">
    <location>
        <begin position="194"/>
        <end position="294"/>
    </location>
</feature>
<feature type="compositionally biased region" description="Polar residues" evidence="1">
    <location>
        <begin position="211"/>
        <end position="248"/>
    </location>
</feature>
<dbReference type="Proteomes" id="UP000019373">
    <property type="component" value="Unassembled WGS sequence"/>
</dbReference>
<sequence>MASSRPSGAFEGSPPPEMIEDNPSRDPISISDHPFRAILSGPLDRDRSGRRQYVSFNSDYTSPNLLNLDTRLPPHQETTTQYQPVEGQSLVQTWDFPSHSPYHHPLVNLPRFSTVTQPQSPQDWLLLPPVLAYDHITARSIHEQNTPAYDSHRYIAPSYTLADFNGTGYGMLGHSAPDYGAVASFGLSGHRITGSTSAEWRSPPSRPPPYQNSQHSSPRRPTQNTGFLLQSTAPFNFNVAQPDSPRQQESAHDGGPAVTYVFDSNPAGAGSPWSFSTTGTYHHDPRHSRRGQFN</sequence>
<reference evidence="3" key="1">
    <citation type="journal article" date="2014" name="BMC Genomics">
        <title>Genome characteristics reveal the impact of lichenization on lichen-forming fungus Endocarpon pusillum Hedwig (Verrucariales, Ascomycota).</title>
        <authorList>
            <person name="Wang Y.-Y."/>
            <person name="Liu B."/>
            <person name="Zhang X.-Y."/>
            <person name="Zhou Q.-M."/>
            <person name="Zhang T."/>
            <person name="Li H."/>
            <person name="Yu Y.-F."/>
            <person name="Zhang X.-L."/>
            <person name="Hao X.-Y."/>
            <person name="Wang M."/>
            <person name="Wang L."/>
            <person name="Wei J.-C."/>
        </authorList>
    </citation>
    <scope>NUCLEOTIDE SEQUENCE [LARGE SCALE GENOMIC DNA]</scope>
    <source>
        <strain evidence="3">Z07020 / HMAS-L-300199</strain>
    </source>
</reference>
<proteinExistence type="predicted"/>
<evidence type="ECO:0000256" key="1">
    <source>
        <dbReference type="SAM" id="MobiDB-lite"/>
    </source>
</evidence>
<dbReference type="GeneID" id="19240332"/>
<feature type="region of interest" description="Disordered" evidence="1">
    <location>
        <begin position="64"/>
        <end position="86"/>
    </location>
</feature>
<feature type="region of interest" description="Disordered" evidence="1">
    <location>
        <begin position="1"/>
        <end position="33"/>
    </location>
</feature>
<feature type="compositionally biased region" description="Basic residues" evidence="1">
    <location>
        <begin position="284"/>
        <end position="294"/>
    </location>
</feature>
<dbReference type="HOGENOM" id="CLU_946752_0_0_1"/>
<dbReference type="EMBL" id="KE720913">
    <property type="protein sequence ID" value="ERF73956.1"/>
    <property type="molecule type" value="Genomic_DNA"/>
</dbReference>
<dbReference type="RefSeq" id="XP_007800426.1">
    <property type="nucleotide sequence ID" value="XM_007802235.1"/>
</dbReference>
<dbReference type="OrthoDB" id="10291529at2759"/>
<evidence type="ECO:0000313" key="2">
    <source>
        <dbReference type="EMBL" id="ERF73956.1"/>
    </source>
</evidence>
<gene>
    <name evidence="2" type="ORF">EPUS_05379</name>
</gene>
<keyword evidence="3" id="KW-1185">Reference proteome</keyword>
<dbReference type="AlphaFoldDB" id="U1GPR1"/>
<name>U1GPR1_ENDPU</name>
<protein>
    <submittedName>
        <fullName evidence="2">Uncharacterized protein</fullName>
    </submittedName>
</protein>
<organism evidence="2 3">
    <name type="scientific">Endocarpon pusillum (strain Z07020 / HMAS-L-300199)</name>
    <name type="common">Lichen-forming fungus</name>
    <dbReference type="NCBI Taxonomy" id="1263415"/>
    <lineage>
        <taxon>Eukaryota</taxon>
        <taxon>Fungi</taxon>
        <taxon>Dikarya</taxon>
        <taxon>Ascomycota</taxon>
        <taxon>Pezizomycotina</taxon>
        <taxon>Eurotiomycetes</taxon>
        <taxon>Chaetothyriomycetidae</taxon>
        <taxon>Verrucariales</taxon>
        <taxon>Verrucariaceae</taxon>
        <taxon>Endocarpon</taxon>
    </lineage>
</organism>